<keyword evidence="6" id="KW-0378">Hydrolase</keyword>
<accession>A0A6A6GWY9</accession>
<dbReference type="OrthoDB" id="354769at2759"/>
<dbReference type="GO" id="GO:0036297">
    <property type="term" value="P:interstrand cross-link repair"/>
    <property type="evidence" value="ECO:0007669"/>
    <property type="project" value="TreeGrafter"/>
</dbReference>
<comment type="similarity">
    <text evidence="2">Belongs to the EXO5 family.</text>
</comment>
<comment type="subunit">
    <text evidence="3">Monomer.</text>
</comment>
<evidence type="ECO:0000256" key="3">
    <source>
        <dbReference type="ARBA" id="ARBA00011245"/>
    </source>
</evidence>
<keyword evidence="6" id="KW-0269">Exonuclease</keyword>
<keyword evidence="5" id="KW-0540">Nuclease</keyword>
<proteinExistence type="inferred from homology"/>
<keyword evidence="4" id="KW-0479">Metal-binding</keyword>
<evidence type="ECO:0000256" key="6">
    <source>
        <dbReference type="ARBA" id="ARBA00022839"/>
    </source>
</evidence>
<dbReference type="GO" id="GO:0005634">
    <property type="term" value="C:nucleus"/>
    <property type="evidence" value="ECO:0007669"/>
    <property type="project" value="TreeGrafter"/>
</dbReference>
<evidence type="ECO:0000256" key="1">
    <source>
        <dbReference type="ARBA" id="ARBA00001966"/>
    </source>
</evidence>
<name>A0A6A6GWY9_VIRVR</name>
<keyword evidence="4" id="KW-0408">Iron</keyword>
<dbReference type="EMBL" id="ML991845">
    <property type="protein sequence ID" value="KAF2230242.1"/>
    <property type="molecule type" value="Genomic_DNA"/>
</dbReference>
<protein>
    <recommendedName>
        <fullName evidence="10">Exonuclease V</fullName>
    </recommendedName>
</protein>
<keyword evidence="4" id="KW-0004">4Fe-4S</keyword>
<evidence type="ECO:0008006" key="10">
    <source>
        <dbReference type="Google" id="ProtNLM"/>
    </source>
</evidence>
<dbReference type="Proteomes" id="UP000800092">
    <property type="component" value="Unassembled WGS sequence"/>
</dbReference>
<dbReference type="PANTHER" id="PTHR14464">
    <property type="entry name" value="EXONUCLEASE V"/>
    <property type="match status" value="1"/>
</dbReference>
<organism evidence="8 9">
    <name type="scientific">Viridothelium virens</name>
    <name type="common">Speckled blister lichen</name>
    <name type="synonym">Trypethelium virens</name>
    <dbReference type="NCBI Taxonomy" id="1048519"/>
    <lineage>
        <taxon>Eukaryota</taxon>
        <taxon>Fungi</taxon>
        <taxon>Dikarya</taxon>
        <taxon>Ascomycota</taxon>
        <taxon>Pezizomycotina</taxon>
        <taxon>Dothideomycetes</taxon>
        <taxon>Dothideomycetes incertae sedis</taxon>
        <taxon>Trypetheliales</taxon>
        <taxon>Trypetheliaceae</taxon>
        <taxon>Viridothelium</taxon>
    </lineage>
</organism>
<dbReference type="AlphaFoldDB" id="A0A6A6GWY9"/>
<dbReference type="PANTHER" id="PTHR14464:SF4">
    <property type="entry name" value="EXONUCLEASE V"/>
    <property type="match status" value="1"/>
</dbReference>
<feature type="region of interest" description="Disordered" evidence="7">
    <location>
        <begin position="261"/>
        <end position="322"/>
    </location>
</feature>
<keyword evidence="4" id="KW-0411">Iron-sulfur</keyword>
<feature type="compositionally biased region" description="Polar residues" evidence="7">
    <location>
        <begin position="274"/>
        <end position="311"/>
    </location>
</feature>
<feature type="region of interest" description="Disordered" evidence="7">
    <location>
        <begin position="115"/>
        <end position="138"/>
    </location>
</feature>
<sequence>MAFFKLQDRAYLTSFDAAEGAESDYGSDLDQDAEQIVDGLLSLLETTVAGPLVLESIEEDAPLASPKTAIIPKFAERDYTLETDLGLHILPRAAREASVEIEYDEPSRTAFRIAQDERPEDQRGTTVEPEAEAPVEDTRSPIKRFRTAPKKPLSVTDLSSPAWCELQYWFTLVKFGRKRATPAMKQGTKVHKALEEEIYTAVPITTTTKEDMYGLKIWNVIQGLRTLRVTGMTRELEVWGVIEGELVNGIIDELSYTCPDEEAEEGLLKPAETPNKNKPSLSSDQTTLEAFFKSSGNSTLESSNPQPRNPSTTTTTTTDEPAPHIYIQDVKTTRKRTLPSGPGVRPTEIQLMLYHHLLTSLTTPNALSASAFCTRYRLSPTTAFSPTFLSQLSSADFNFLSSASSQTSRTDELFGDASAVAGELAEHANLAALWGLMLEEYRRTFVVVASGSGSGSGSKSSQAKAMTPTLSPLLTASYRLATDGSLLGNRAFLFDAQVFDTYVRDEMKWWRGEREARGVEVEEAFKCGYCEFAEGCEWRMGKVEEGVRKARLRKEERRRSEV</sequence>
<dbReference type="GO" id="GO:0051539">
    <property type="term" value="F:4 iron, 4 sulfur cluster binding"/>
    <property type="evidence" value="ECO:0007669"/>
    <property type="project" value="UniProtKB-KW"/>
</dbReference>
<evidence type="ECO:0000256" key="4">
    <source>
        <dbReference type="ARBA" id="ARBA00022485"/>
    </source>
</evidence>
<evidence type="ECO:0000256" key="5">
    <source>
        <dbReference type="ARBA" id="ARBA00022722"/>
    </source>
</evidence>
<evidence type="ECO:0000256" key="7">
    <source>
        <dbReference type="SAM" id="MobiDB-lite"/>
    </source>
</evidence>
<reference evidence="8" key="1">
    <citation type="journal article" date="2020" name="Stud. Mycol.">
        <title>101 Dothideomycetes genomes: a test case for predicting lifestyles and emergence of pathogens.</title>
        <authorList>
            <person name="Haridas S."/>
            <person name="Albert R."/>
            <person name="Binder M."/>
            <person name="Bloem J."/>
            <person name="Labutti K."/>
            <person name="Salamov A."/>
            <person name="Andreopoulos B."/>
            <person name="Baker S."/>
            <person name="Barry K."/>
            <person name="Bills G."/>
            <person name="Bluhm B."/>
            <person name="Cannon C."/>
            <person name="Castanera R."/>
            <person name="Culley D."/>
            <person name="Daum C."/>
            <person name="Ezra D."/>
            <person name="Gonzalez J."/>
            <person name="Henrissat B."/>
            <person name="Kuo A."/>
            <person name="Liang C."/>
            <person name="Lipzen A."/>
            <person name="Lutzoni F."/>
            <person name="Magnuson J."/>
            <person name="Mondo S."/>
            <person name="Nolan M."/>
            <person name="Ohm R."/>
            <person name="Pangilinan J."/>
            <person name="Park H.-J."/>
            <person name="Ramirez L."/>
            <person name="Alfaro M."/>
            <person name="Sun H."/>
            <person name="Tritt A."/>
            <person name="Yoshinaga Y."/>
            <person name="Zwiers L.-H."/>
            <person name="Turgeon B."/>
            <person name="Goodwin S."/>
            <person name="Spatafora J."/>
            <person name="Crous P."/>
            <person name="Grigoriev I."/>
        </authorList>
    </citation>
    <scope>NUCLEOTIDE SEQUENCE</scope>
    <source>
        <strain evidence="8">Tuck. ex Michener</strain>
    </source>
</reference>
<evidence type="ECO:0000313" key="9">
    <source>
        <dbReference type="Proteomes" id="UP000800092"/>
    </source>
</evidence>
<dbReference type="GO" id="GO:0005739">
    <property type="term" value="C:mitochondrion"/>
    <property type="evidence" value="ECO:0007669"/>
    <property type="project" value="TreeGrafter"/>
</dbReference>
<evidence type="ECO:0000313" key="8">
    <source>
        <dbReference type="EMBL" id="KAF2230242.1"/>
    </source>
</evidence>
<dbReference type="GO" id="GO:0045145">
    <property type="term" value="F:single-stranded DNA 5'-3' DNA exonuclease activity"/>
    <property type="evidence" value="ECO:0007669"/>
    <property type="project" value="InterPro"/>
</dbReference>
<gene>
    <name evidence="8" type="ORF">EV356DRAFT_536586</name>
</gene>
<keyword evidence="9" id="KW-1185">Reference proteome</keyword>
<dbReference type="Pfam" id="PF09810">
    <property type="entry name" value="Exo5"/>
    <property type="match status" value="1"/>
</dbReference>
<evidence type="ECO:0000256" key="2">
    <source>
        <dbReference type="ARBA" id="ARBA00009797"/>
    </source>
</evidence>
<comment type="cofactor">
    <cofactor evidence="1">
        <name>[4Fe-4S] cluster</name>
        <dbReference type="ChEBI" id="CHEBI:49883"/>
    </cofactor>
</comment>
<dbReference type="InterPro" id="IPR019190">
    <property type="entry name" value="EXOV"/>
</dbReference>